<dbReference type="InterPro" id="IPR040079">
    <property type="entry name" value="Glutathione_S-Trfase"/>
</dbReference>
<accession>A0A8J6PAC2</accession>
<feature type="domain" description="GST N-terminal" evidence="4">
    <location>
        <begin position="1"/>
        <end position="79"/>
    </location>
</feature>
<dbReference type="Gene3D" id="1.20.1050.10">
    <property type="match status" value="1"/>
</dbReference>
<evidence type="ECO:0000313" key="6">
    <source>
        <dbReference type="EMBL" id="MBC8519261.1"/>
    </source>
</evidence>
<dbReference type="SFLD" id="SFLDS00019">
    <property type="entry name" value="Glutathione_Transferase_(cytos"/>
    <property type="match status" value="1"/>
</dbReference>
<organism evidence="6 7">
    <name type="scientific">Candidatus Thiopontia autotrophica</name>
    <dbReference type="NCBI Taxonomy" id="2841688"/>
    <lineage>
        <taxon>Bacteria</taxon>
        <taxon>Pseudomonadati</taxon>
        <taxon>Pseudomonadota</taxon>
        <taxon>Gammaproteobacteria</taxon>
        <taxon>Candidatus Thiopontia</taxon>
    </lineage>
</organism>
<comment type="catalytic activity">
    <reaction evidence="3">
        <text>RX + glutathione = an S-substituted glutathione + a halide anion + H(+)</text>
        <dbReference type="Rhea" id="RHEA:16437"/>
        <dbReference type="ChEBI" id="CHEBI:15378"/>
        <dbReference type="ChEBI" id="CHEBI:16042"/>
        <dbReference type="ChEBI" id="CHEBI:17792"/>
        <dbReference type="ChEBI" id="CHEBI:57925"/>
        <dbReference type="ChEBI" id="CHEBI:90779"/>
        <dbReference type="EC" id="2.5.1.18"/>
    </reaction>
</comment>
<dbReference type="AlphaFoldDB" id="A0A8J6PAC2"/>
<dbReference type="Pfam" id="PF00043">
    <property type="entry name" value="GST_C"/>
    <property type="match status" value="1"/>
</dbReference>
<dbReference type="SFLD" id="SFLDG01152">
    <property type="entry name" value="Main.3:_Omega-_and_Tau-like"/>
    <property type="match status" value="1"/>
</dbReference>
<dbReference type="CDD" id="cd00299">
    <property type="entry name" value="GST_C_family"/>
    <property type="match status" value="1"/>
</dbReference>
<comment type="caution">
    <text evidence="6">The sequence shown here is derived from an EMBL/GenBank/DDBJ whole genome shotgun (WGS) entry which is preliminary data.</text>
</comment>
<sequence length="219" mass="24749">MDLELVSFKLCPYVQRAVIALKEKQVPYRITYIDLADPPEWFLQISPLGKVPLLKVDGEVLFESAVISEFIDETTAGSLHPEDAFQRARNRSWIEYASSCLEVLFTLNTSADTEEFDDAVETMRGRLAKLEEVLESSPFFNGEQFSLVDAAFAPLFMRLNLLEKLASIHTCENLPKVCAWRDQLLQRDCVQQSVVEEFPMIYKGMLKMKGGVAGSRVSA</sequence>
<evidence type="ECO:0000256" key="2">
    <source>
        <dbReference type="ARBA" id="ARBA00022679"/>
    </source>
</evidence>
<feature type="domain" description="GST C-terminal" evidence="5">
    <location>
        <begin position="83"/>
        <end position="212"/>
    </location>
</feature>
<proteinExistence type="predicted"/>
<reference evidence="6 7" key="1">
    <citation type="submission" date="2020-08" db="EMBL/GenBank/DDBJ databases">
        <title>Bridging the membrane lipid divide: bacteria of the FCB group superphylum have the potential to synthesize archaeal ether lipids.</title>
        <authorList>
            <person name="Villanueva L."/>
            <person name="Von Meijenfeldt F.A.B."/>
            <person name="Westbye A.B."/>
            <person name="Yadav S."/>
            <person name="Hopmans E.C."/>
            <person name="Dutilh B.E."/>
            <person name="Sinninghe Damste J.S."/>
        </authorList>
    </citation>
    <scope>NUCLEOTIDE SEQUENCE [LARGE SCALE GENOMIC DNA]</scope>
    <source>
        <strain evidence="6">NIOZ-UU100</strain>
    </source>
</reference>
<evidence type="ECO:0000313" key="7">
    <source>
        <dbReference type="Proteomes" id="UP000654401"/>
    </source>
</evidence>
<gene>
    <name evidence="6" type="ORF">H8D24_02485</name>
</gene>
<dbReference type="Pfam" id="PF13409">
    <property type="entry name" value="GST_N_2"/>
    <property type="match status" value="1"/>
</dbReference>
<protein>
    <recommendedName>
        <fullName evidence="1">glutathione transferase</fullName>
        <ecNumber evidence="1">2.5.1.18</ecNumber>
    </recommendedName>
</protein>
<dbReference type="PANTHER" id="PTHR43968:SF6">
    <property type="entry name" value="GLUTATHIONE S-TRANSFERASE OMEGA"/>
    <property type="match status" value="1"/>
</dbReference>
<dbReference type="EC" id="2.5.1.18" evidence="1"/>
<evidence type="ECO:0000259" key="5">
    <source>
        <dbReference type="PROSITE" id="PS50405"/>
    </source>
</evidence>
<dbReference type="InterPro" id="IPR004045">
    <property type="entry name" value="Glutathione_S-Trfase_N"/>
</dbReference>
<dbReference type="SUPFAM" id="SSF47616">
    <property type="entry name" value="GST C-terminal domain-like"/>
    <property type="match status" value="1"/>
</dbReference>
<dbReference type="Gene3D" id="3.40.30.10">
    <property type="entry name" value="Glutaredoxin"/>
    <property type="match status" value="1"/>
</dbReference>
<evidence type="ECO:0000256" key="1">
    <source>
        <dbReference type="ARBA" id="ARBA00012452"/>
    </source>
</evidence>
<dbReference type="InterPro" id="IPR045073">
    <property type="entry name" value="Omega/Tau-like"/>
</dbReference>
<dbReference type="EMBL" id="JACNFK010000020">
    <property type="protein sequence ID" value="MBC8519261.1"/>
    <property type="molecule type" value="Genomic_DNA"/>
</dbReference>
<evidence type="ECO:0000259" key="4">
    <source>
        <dbReference type="PROSITE" id="PS50404"/>
    </source>
</evidence>
<evidence type="ECO:0000256" key="3">
    <source>
        <dbReference type="ARBA" id="ARBA00047960"/>
    </source>
</evidence>
<dbReference type="GO" id="GO:0004364">
    <property type="term" value="F:glutathione transferase activity"/>
    <property type="evidence" value="ECO:0007669"/>
    <property type="project" value="UniProtKB-EC"/>
</dbReference>
<dbReference type="PROSITE" id="PS50405">
    <property type="entry name" value="GST_CTER"/>
    <property type="match status" value="1"/>
</dbReference>
<keyword evidence="2" id="KW-0808">Transferase</keyword>
<dbReference type="SUPFAM" id="SSF52833">
    <property type="entry name" value="Thioredoxin-like"/>
    <property type="match status" value="1"/>
</dbReference>
<dbReference type="InterPro" id="IPR010987">
    <property type="entry name" value="Glutathione-S-Trfase_C-like"/>
</dbReference>
<dbReference type="InterPro" id="IPR050983">
    <property type="entry name" value="GST_Omega/HSP26"/>
</dbReference>
<dbReference type="GO" id="GO:0005737">
    <property type="term" value="C:cytoplasm"/>
    <property type="evidence" value="ECO:0007669"/>
    <property type="project" value="TreeGrafter"/>
</dbReference>
<dbReference type="InterPro" id="IPR036282">
    <property type="entry name" value="Glutathione-S-Trfase_C_sf"/>
</dbReference>
<name>A0A8J6PAC2_9GAMM</name>
<dbReference type="PANTHER" id="PTHR43968">
    <property type="match status" value="1"/>
</dbReference>
<dbReference type="InterPro" id="IPR036249">
    <property type="entry name" value="Thioredoxin-like_sf"/>
</dbReference>
<dbReference type="SFLD" id="SFLDG00358">
    <property type="entry name" value="Main_(cytGST)"/>
    <property type="match status" value="1"/>
</dbReference>
<dbReference type="Proteomes" id="UP000654401">
    <property type="component" value="Unassembled WGS sequence"/>
</dbReference>
<dbReference type="PROSITE" id="PS50404">
    <property type="entry name" value="GST_NTER"/>
    <property type="match status" value="1"/>
</dbReference>
<dbReference type="InterPro" id="IPR004046">
    <property type="entry name" value="GST_C"/>
</dbReference>